<dbReference type="Pfam" id="PF00072">
    <property type="entry name" value="Response_reg"/>
    <property type="match status" value="1"/>
</dbReference>
<organism evidence="4 5">
    <name type="scientific">Velamenicoccus archaeovorus</name>
    <dbReference type="NCBI Taxonomy" id="1930593"/>
    <lineage>
        <taxon>Bacteria</taxon>
        <taxon>Pseudomonadati</taxon>
        <taxon>Candidatus Omnitrophota</taxon>
        <taxon>Candidatus Velamenicoccus</taxon>
    </lineage>
</organism>
<proteinExistence type="predicted"/>
<dbReference type="SUPFAM" id="SSF52172">
    <property type="entry name" value="CheY-like"/>
    <property type="match status" value="1"/>
</dbReference>
<dbReference type="InterPro" id="IPR050595">
    <property type="entry name" value="Bact_response_regulator"/>
</dbReference>
<dbReference type="KEGG" id="vai:BU251_03600"/>
<evidence type="ECO:0000256" key="1">
    <source>
        <dbReference type="ARBA" id="ARBA00022553"/>
    </source>
</evidence>
<dbReference type="RefSeq" id="WP_128699520.1">
    <property type="nucleotide sequence ID" value="NZ_CP019384.1"/>
</dbReference>
<dbReference type="OrthoDB" id="9800029at2"/>
<evidence type="ECO:0000313" key="4">
    <source>
        <dbReference type="EMBL" id="QAT16880.1"/>
    </source>
</evidence>
<dbReference type="CDD" id="cd00156">
    <property type="entry name" value="REC"/>
    <property type="match status" value="1"/>
</dbReference>
<evidence type="ECO:0000259" key="3">
    <source>
        <dbReference type="PROSITE" id="PS50110"/>
    </source>
</evidence>
<dbReference type="InterPro" id="IPR011006">
    <property type="entry name" value="CheY-like_superfamily"/>
</dbReference>
<dbReference type="PANTHER" id="PTHR44591">
    <property type="entry name" value="STRESS RESPONSE REGULATOR PROTEIN 1"/>
    <property type="match status" value="1"/>
</dbReference>
<accession>A0A410P430</accession>
<gene>
    <name evidence="4" type="ORF">BU251_03600</name>
</gene>
<dbReference type="Proteomes" id="UP000287243">
    <property type="component" value="Chromosome"/>
</dbReference>
<protein>
    <submittedName>
        <fullName evidence="4">Transcriptional regulatory protein</fullName>
    </submittedName>
</protein>
<dbReference type="EMBL" id="CP019384">
    <property type="protein sequence ID" value="QAT16880.1"/>
    <property type="molecule type" value="Genomic_DNA"/>
</dbReference>
<dbReference type="InterPro" id="IPR001789">
    <property type="entry name" value="Sig_transdc_resp-reg_receiver"/>
</dbReference>
<sequence length="128" mass="14565">MEDKSLDILLVDNEAEFCESMSYWLETKHHRVHVCYSGEEALTLIKNTPLDIVFLDIQMPGMDGMAVLREIRSFNTSLPVVMVTGYPKEERMTEAISLGVSGFFPKTSSFEELGRIIKASIRTHKDLH</sequence>
<feature type="domain" description="Response regulatory" evidence="3">
    <location>
        <begin position="7"/>
        <end position="121"/>
    </location>
</feature>
<name>A0A410P430_VELA1</name>
<feature type="modified residue" description="4-aspartylphosphate" evidence="2">
    <location>
        <position position="56"/>
    </location>
</feature>
<evidence type="ECO:0000256" key="2">
    <source>
        <dbReference type="PROSITE-ProRule" id="PRU00169"/>
    </source>
</evidence>
<dbReference type="SMART" id="SM00448">
    <property type="entry name" value="REC"/>
    <property type="match status" value="1"/>
</dbReference>
<dbReference type="PROSITE" id="PS50110">
    <property type="entry name" value="RESPONSE_REGULATORY"/>
    <property type="match status" value="1"/>
</dbReference>
<dbReference type="GO" id="GO:0000160">
    <property type="term" value="P:phosphorelay signal transduction system"/>
    <property type="evidence" value="ECO:0007669"/>
    <property type="project" value="InterPro"/>
</dbReference>
<dbReference type="AlphaFoldDB" id="A0A410P430"/>
<dbReference type="PANTHER" id="PTHR44591:SF3">
    <property type="entry name" value="RESPONSE REGULATORY DOMAIN-CONTAINING PROTEIN"/>
    <property type="match status" value="1"/>
</dbReference>
<dbReference type="Gene3D" id="3.40.50.2300">
    <property type="match status" value="1"/>
</dbReference>
<keyword evidence="1 2" id="KW-0597">Phosphoprotein</keyword>
<keyword evidence="5" id="KW-1185">Reference proteome</keyword>
<reference evidence="4 5" key="1">
    <citation type="submission" date="2017-01" db="EMBL/GenBank/DDBJ databases">
        <title>First insights into the biology of 'candidatus Vampirococcus archaeovorus'.</title>
        <authorList>
            <person name="Kizina J."/>
            <person name="Jordan S."/>
            <person name="Stueber K."/>
            <person name="Reinhardt R."/>
            <person name="Harder J."/>
        </authorList>
    </citation>
    <scope>NUCLEOTIDE SEQUENCE [LARGE SCALE GENOMIC DNA]</scope>
    <source>
        <strain evidence="4 5">LiM</strain>
    </source>
</reference>
<evidence type="ECO:0000313" key="5">
    <source>
        <dbReference type="Proteomes" id="UP000287243"/>
    </source>
</evidence>